<dbReference type="InterPro" id="IPR013750">
    <property type="entry name" value="GHMP_kinase_C_dom"/>
</dbReference>
<gene>
    <name evidence="13 16" type="primary">thrB</name>
    <name evidence="16" type="ORF">GCM10025862_23230</name>
</gene>
<keyword evidence="13" id="KW-0963">Cytoplasm</keyword>
<evidence type="ECO:0000256" key="13">
    <source>
        <dbReference type="HAMAP-Rule" id="MF_00384"/>
    </source>
</evidence>
<keyword evidence="7 13" id="KW-0791">Threonine biosynthesis</keyword>
<dbReference type="GO" id="GO:0016301">
    <property type="term" value="F:kinase activity"/>
    <property type="evidence" value="ECO:0007669"/>
    <property type="project" value="UniProtKB-KW"/>
</dbReference>
<evidence type="ECO:0000259" key="14">
    <source>
        <dbReference type="Pfam" id="PF00288"/>
    </source>
</evidence>
<dbReference type="SUPFAM" id="SSF55060">
    <property type="entry name" value="GHMP Kinase, C-terminal domain"/>
    <property type="match status" value="1"/>
</dbReference>
<evidence type="ECO:0000256" key="10">
    <source>
        <dbReference type="ARBA" id="ARBA00022840"/>
    </source>
</evidence>
<dbReference type="Gene3D" id="3.30.230.10">
    <property type="match status" value="1"/>
</dbReference>
<dbReference type="Pfam" id="PF08544">
    <property type="entry name" value="GHMP_kinases_C"/>
    <property type="match status" value="1"/>
</dbReference>
<comment type="similarity">
    <text evidence="2 13">Belongs to the GHMP kinase family. Homoserine kinase subfamily.</text>
</comment>
<dbReference type="InterPro" id="IPR006204">
    <property type="entry name" value="GHMP_kinase_N_dom"/>
</dbReference>
<feature type="domain" description="GHMP kinase C-terminal" evidence="15">
    <location>
        <begin position="236"/>
        <end position="289"/>
    </location>
</feature>
<protein>
    <recommendedName>
        <fullName evidence="4 13">Homoserine kinase</fullName>
        <shortName evidence="13">HK</shortName>
        <shortName evidence="13">HSK</shortName>
        <ecNumber evidence="3 13">2.7.1.39</ecNumber>
    </recommendedName>
</protein>
<evidence type="ECO:0000256" key="7">
    <source>
        <dbReference type="ARBA" id="ARBA00022697"/>
    </source>
</evidence>
<evidence type="ECO:0000256" key="2">
    <source>
        <dbReference type="ARBA" id="ARBA00007370"/>
    </source>
</evidence>
<keyword evidence="8 13" id="KW-0547">Nucleotide-binding</keyword>
<comment type="catalytic activity">
    <reaction evidence="11 13">
        <text>L-homoserine + ATP = O-phospho-L-homoserine + ADP + H(+)</text>
        <dbReference type="Rhea" id="RHEA:13985"/>
        <dbReference type="ChEBI" id="CHEBI:15378"/>
        <dbReference type="ChEBI" id="CHEBI:30616"/>
        <dbReference type="ChEBI" id="CHEBI:57476"/>
        <dbReference type="ChEBI" id="CHEBI:57590"/>
        <dbReference type="ChEBI" id="CHEBI:456216"/>
        <dbReference type="EC" id="2.7.1.39"/>
    </reaction>
</comment>
<dbReference type="NCBIfam" id="TIGR00191">
    <property type="entry name" value="thrB"/>
    <property type="match status" value="1"/>
</dbReference>
<evidence type="ECO:0000256" key="3">
    <source>
        <dbReference type="ARBA" id="ARBA00012078"/>
    </source>
</evidence>
<dbReference type="Pfam" id="PF00288">
    <property type="entry name" value="GHMP_kinases_N"/>
    <property type="match status" value="1"/>
</dbReference>
<accession>A0ABQ6HQ45</accession>
<reference evidence="17" key="1">
    <citation type="journal article" date="2019" name="Int. J. Syst. Evol. Microbiol.">
        <title>The Global Catalogue of Microorganisms (GCM) 10K type strain sequencing project: providing services to taxonomists for standard genome sequencing and annotation.</title>
        <authorList>
            <consortium name="The Broad Institute Genomics Platform"/>
            <consortium name="The Broad Institute Genome Sequencing Center for Infectious Disease"/>
            <person name="Wu L."/>
            <person name="Ma J."/>
        </authorList>
    </citation>
    <scope>NUCLEOTIDE SEQUENCE [LARGE SCALE GENOMIC DNA]</scope>
    <source>
        <strain evidence="17">NBRC 105830</strain>
    </source>
</reference>
<dbReference type="HAMAP" id="MF_00384">
    <property type="entry name" value="Homoser_kinase"/>
    <property type="match status" value="1"/>
</dbReference>
<keyword evidence="9 13" id="KW-0418">Kinase</keyword>
<evidence type="ECO:0000256" key="4">
    <source>
        <dbReference type="ARBA" id="ARBA00017858"/>
    </source>
</evidence>
<dbReference type="Gene3D" id="3.30.70.890">
    <property type="entry name" value="GHMP kinase, C-terminal domain"/>
    <property type="match status" value="1"/>
</dbReference>
<comment type="pathway">
    <text evidence="1 13">Amino-acid biosynthesis; L-threonine biosynthesis; L-threonine from L-aspartate: step 4/5.</text>
</comment>
<keyword evidence="17" id="KW-1185">Reference proteome</keyword>
<evidence type="ECO:0000256" key="8">
    <source>
        <dbReference type="ARBA" id="ARBA00022741"/>
    </source>
</evidence>
<keyword evidence="10 13" id="KW-0067">ATP-binding</keyword>
<dbReference type="InterPro" id="IPR020568">
    <property type="entry name" value="Ribosomal_Su5_D2-typ_SF"/>
</dbReference>
<evidence type="ECO:0000256" key="5">
    <source>
        <dbReference type="ARBA" id="ARBA00022605"/>
    </source>
</evidence>
<evidence type="ECO:0000259" key="15">
    <source>
        <dbReference type="Pfam" id="PF08544"/>
    </source>
</evidence>
<evidence type="ECO:0000256" key="11">
    <source>
        <dbReference type="ARBA" id="ARBA00049375"/>
    </source>
</evidence>
<sequence>MAAPGPGPLPEGLAVRVRVPASSANLGPGFDSVGLGLGVYDEYHVTVTGESLVIDVTGEGAEEVPRDGRHLVYRCLALGLTRLGVPVPAGLRLTCRNAVPHGRGMGSSATAAVAGFAAASALVSLAVDGTGEVDLDFCNDLAGEVEGHPDNSSAAVFGGLTVSWSDHPPAVTPVRTVRLDLHPDVVPVVLVPDAQLATATARAVLPGEVPLKDAALGAGRAALLVEAATRRPELLLPATRDWLHQEYRRRAYPTSMALLDTLRERGLAATISGAGPTVLVLAEREHVPSVLDLSLPPGWRALTPGVAEHGATATVLPSV</sequence>
<dbReference type="InterPro" id="IPR014721">
    <property type="entry name" value="Ribsml_uS5_D2-typ_fold_subgr"/>
</dbReference>
<feature type="binding site" evidence="13">
    <location>
        <begin position="100"/>
        <end position="110"/>
    </location>
    <ligand>
        <name>ATP</name>
        <dbReference type="ChEBI" id="CHEBI:30616"/>
    </ligand>
</feature>
<evidence type="ECO:0000256" key="9">
    <source>
        <dbReference type="ARBA" id="ARBA00022777"/>
    </source>
</evidence>
<evidence type="ECO:0000256" key="6">
    <source>
        <dbReference type="ARBA" id="ARBA00022679"/>
    </source>
</evidence>
<dbReference type="PANTHER" id="PTHR20861:SF1">
    <property type="entry name" value="HOMOSERINE KINASE"/>
    <property type="match status" value="1"/>
</dbReference>
<dbReference type="InterPro" id="IPR036554">
    <property type="entry name" value="GHMP_kinase_C_sf"/>
</dbReference>
<keyword evidence="6 13" id="KW-0808">Transferase</keyword>
<dbReference type="Proteomes" id="UP001157109">
    <property type="component" value="Unassembled WGS sequence"/>
</dbReference>
<name>A0ABQ6HQ45_9MICO</name>
<dbReference type="PROSITE" id="PS00627">
    <property type="entry name" value="GHMP_KINASES_ATP"/>
    <property type="match status" value="1"/>
</dbReference>
<evidence type="ECO:0000313" key="17">
    <source>
        <dbReference type="Proteomes" id="UP001157109"/>
    </source>
</evidence>
<keyword evidence="5 13" id="KW-0028">Amino-acid biosynthesis</keyword>
<dbReference type="InterPro" id="IPR006203">
    <property type="entry name" value="GHMP_knse_ATP-bd_CS"/>
</dbReference>
<dbReference type="PANTHER" id="PTHR20861">
    <property type="entry name" value="HOMOSERINE/4-DIPHOSPHOCYTIDYL-2-C-METHYL-D-ERYTHRITOL KINASE"/>
    <property type="match status" value="1"/>
</dbReference>
<dbReference type="InterPro" id="IPR000870">
    <property type="entry name" value="Homoserine_kinase"/>
</dbReference>
<comment type="subcellular location">
    <subcellularLocation>
        <location evidence="13">Cytoplasm</location>
    </subcellularLocation>
</comment>
<dbReference type="PRINTS" id="PR00958">
    <property type="entry name" value="HOMSERKINASE"/>
</dbReference>
<feature type="domain" description="GHMP kinase N-terminal" evidence="14">
    <location>
        <begin position="71"/>
        <end position="159"/>
    </location>
</feature>
<proteinExistence type="inferred from homology"/>
<comment type="caution">
    <text evidence="16">The sequence shown here is derived from an EMBL/GenBank/DDBJ whole genome shotgun (WGS) entry which is preliminary data.</text>
</comment>
<dbReference type="EMBL" id="BSUJ01000001">
    <property type="protein sequence ID" value="GMA20302.1"/>
    <property type="molecule type" value="Genomic_DNA"/>
</dbReference>
<dbReference type="EC" id="2.7.1.39" evidence="3 13"/>
<organism evidence="16 17">
    <name type="scientific">Arsenicicoccus piscis</name>
    <dbReference type="NCBI Taxonomy" id="673954"/>
    <lineage>
        <taxon>Bacteria</taxon>
        <taxon>Bacillati</taxon>
        <taxon>Actinomycetota</taxon>
        <taxon>Actinomycetes</taxon>
        <taxon>Micrococcales</taxon>
        <taxon>Intrasporangiaceae</taxon>
        <taxon>Arsenicicoccus</taxon>
    </lineage>
</organism>
<evidence type="ECO:0000256" key="1">
    <source>
        <dbReference type="ARBA" id="ARBA00005015"/>
    </source>
</evidence>
<evidence type="ECO:0000313" key="16">
    <source>
        <dbReference type="EMBL" id="GMA20302.1"/>
    </source>
</evidence>
<dbReference type="PIRSF" id="PIRSF000676">
    <property type="entry name" value="Homoser_kin"/>
    <property type="match status" value="1"/>
</dbReference>
<dbReference type="SUPFAM" id="SSF54211">
    <property type="entry name" value="Ribosomal protein S5 domain 2-like"/>
    <property type="match status" value="1"/>
</dbReference>
<evidence type="ECO:0000256" key="12">
    <source>
        <dbReference type="ARBA" id="ARBA00049954"/>
    </source>
</evidence>
<comment type="function">
    <text evidence="12 13">Catalyzes the ATP-dependent phosphorylation of L-homoserine to L-homoserine phosphate.</text>
</comment>